<comment type="caution">
    <text evidence="11">The sequence shown here is derived from an EMBL/GenBank/DDBJ whole genome shotgun (WGS) entry which is preliminary data.</text>
</comment>
<reference evidence="11 12" key="1">
    <citation type="submission" date="2024-09" db="EMBL/GenBank/DDBJ databases">
        <title>Chromosome-scale assembly of Riccia sorocarpa.</title>
        <authorList>
            <person name="Paukszto L."/>
        </authorList>
    </citation>
    <scope>NUCLEOTIDE SEQUENCE [LARGE SCALE GENOMIC DNA]</scope>
    <source>
        <strain evidence="11">LP-2024</strain>
        <tissue evidence="11">Aerial parts of the thallus</tissue>
    </source>
</reference>
<dbReference type="PANTHER" id="PTHR28650:SF1">
    <property type="entry name" value="PHOSPHATIDYLINOSITOL-GLYCAN BIOSYNTHESIS CLASS X PROTEIN"/>
    <property type="match status" value="1"/>
</dbReference>
<evidence type="ECO:0000256" key="8">
    <source>
        <dbReference type="ARBA" id="ARBA00023136"/>
    </source>
</evidence>
<evidence type="ECO:0000256" key="2">
    <source>
        <dbReference type="ARBA" id="ARBA00004687"/>
    </source>
</evidence>
<keyword evidence="4" id="KW-0337">GPI-anchor biosynthesis</keyword>
<evidence type="ECO:0000256" key="9">
    <source>
        <dbReference type="ARBA" id="ARBA00023180"/>
    </source>
</evidence>
<gene>
    <name evidence="11" type="ORF">R1sor_000019</name>
</gene>
<dbReference type="PANTHER" id="PTHR28650">
    <property type="entry name" value="PHOSPHATIDYLINOSITOL-GLYCAN BIOSYNTHESIS CLASS X PROTEIN"/>
    <property type="match status" value="1"/>
</dbReference>
<comment type="similarity">
    <text evidence="3">Belongs to the PIGX family.</text>
</comment>
<keyword evidence="5" id="KW-0812">Transmembrane</keyword>
<dbReference type="AlphaFoldDB" id="A0ABD3GV03"/>
<keyword evidence="6" id="KW-0256">Endoplasmic reticulum</keyword>
<dbReference type="GO" id="GO:0005789">
    <property type="term" value="C:endoplasmic reticulum membrane"/>
    <property type="evidence" value="ECO:0007669"/>
    <property type="project" value="UniProtKB-SubCell"/>
</dbReference>
<name>A0ABD3GV03_9MARC</name>
<evidence type="ECO:0000256" key="1">
    <source>
        <dbReference type="ARBA" id="ARBA00004389"/>
    </source>
</evidence>
<evidence type="ECO:0000256" key="5">
    <source>
        <dbReference type="ARBA" id="ARBA00022692"/>
    </source>
</evidence>
<keyword evidence="12" id="KW-1185">Reference proteome</keyword>
<keyword evidence="8" id="KW-0472">Membrane</keyword>
<protein>
    <recommendedName>
        <fullName evidence="13">Phosphatidylinositol-glycan biosynthesis class X protein</fullName>
    </recommendedName>
</protein>
<evidence type="ECO:0000256" key="6">
    <source>
        <dbReference type="ARBA" id="ARBA00022824"/>
    </source>
</evidence>
<comment type="pathway">
    <text evidence="2">Glycolipid biosynthesis; glycosylphosphatidylinositol-anchor biosynthesis.</text>
</comment>
<keyword evidence="7" id="KW-1133">Transmembrane helix</keyword>
<dbReference type="EMBL" id="JBJQOH010000006">
    <property type="protein sequence ID" value="KAL3681997.1"/>
    <property type="molecule type" value="Genomic_DNA"/>
</dbReference>
<proteinExistence type="inferred from homology"/>
<dbReference type="InterPro" id="IPR013233">
    <property type="entry name" value="PIG-X/PBN1"/>
</dbReference>
<feature type="chain" id="PRO_5044844200" description="Phosphatidylinositol-glycan biosynthesis class X protein" evidence="10">
    <location>
        <begin position="25"/>
        <end position="252"/>
    </location>
</feature>
<sequence length="252" mass="27776">MKKTFVFILVVFCILSQERGGAVAAPVKFQGHDLCILEEFHSKVDKVAISDIQVEDIQFLPLGISSANLVSHDPKASVDVMRRNLLGSGAHRELETDITIKFYLEGNPEECDLILFEKLSNGVFADPFQLQRLQGQGAFNKVHIYGDTDLERPARVSYPSVVEVHTALVRKGASADGTEPKEYRVTVSLPLHARYPQISEESHFQLNITMPQTLQWYVPAGSPLHSTLVDSVTTAAALLGVLSVFLASKKST</sequence>
<dbReference type="Pfam" id="PF08320">
    <property type="entry name" value="PIG-X"/>
    <property type="match status" value="1"/>
</dbReference>
<keyword evidence="10" id="KW-0732">Signal</keyword>
<dbReference type="InterPro" id="IPR040039">
    <property type="entry name" value="PIGX"/>
</dbReference>
<evidence type="ECO:0000313" key="11">
    <source>
        <dbReference type="EMBL" id="KAL3681997.1"/>
    </source>
</evidence>
<accession>A0ABD3GV03</accession>
<evidence type="ECO:0000313" key="12">
    <source>
        <dbReference type="Proteomes" id="UP001633002"/>
    </source>
</evidence>
<evidence type="ECO:0000256" key="4">
    <source>
        <dbReference type="ARBA" id="ARBA00022502"/>
    </source>
</evidence>
<dbReference type="SMART" id="SM00780">
    <property type="entry name" value="PIG-X"/>
    <property type="match status" value="1"/>
</dbReference>
<evidence type="ECO:0000256" key="10">
    <source>
        <dbReference type="SAM" id="SignalP"/>
    </source>
</evidence>
<dbReference type="GO" id="GO:0006506">
    <property type="term" value="P:GPI anchor biosynthetic process"/>
    <property type="evidence" value="ECO:0007669"/>
    <property type="project" value="UniProtKB-KW"/>
</dbReference>
<keyword evidence="9" id="KW-0325">Glycoprotein</keyword>
<feature type="signal peptide" evidence="10">
    <location>
        <begin position="1"/>
        <end position="24"/>
    </location>
</feature>
<dbReference type="Proteomes" id="UP001633002">
    <property type="component" value="Unassembled WGS sequence"/>
</dbReference>
<evidence type="ECO:0000256" key="7">
    <source>
        <dbReference type="ARBA" id="ARBA00022989"/>
    </source>
</evidence>
<organism evidence="11 12">
    <name type="scientific">Riccia sorocarpa</name>
    <dbReference type="NCBI Taxonomy" id="122646"/>
    <lineage>
        <taxon>Eukaryota</taxon>
        <taxon>Viridiplantae</taxon>
        <taxon>Streptophyta</taxon>
        <taxon>Embryophyta</taxon>
        <taxon>Marchantiophyta</taxon>
        <taxon>Marchantiopsida</taxon>
        <taxon>Marchantiidae</taxon>
        <taxon>Marchantiales</taxon>
        <taxon>Ricciaceae</taxon>
        <taxon>Riccia</taxon>
    </lineage>
</organism>
<comment type="subcellular location">
    <subcellularLocation>
        <location evidence="1">Endoplasmic reticulum membrane</location>
        <topology evidence="1">Single-pass membrane protein</topology>
    </subcellularLocation>
</comment>
<evidence type="ECO:0008006" key="13">
    <source>
        <dbReference type="Google" id="ProtNLM"/>
    </source>
</evidence>
<evidence type="ECO:0000256" key="3">
    <source>
        <dbReference type="ARBA" id="ARBA00010345"/>
    </source>
</evidence>